<dbReference type="Gene3D" id="3.10.450.50">
    <property type="match status" value="1"/>
</dbReference>
<dbReference type="GO" id="GO:0030638">
    <property type="term" value="P:polyketide metabolic process"/>
    <property type="evidence" value="ECO:0007669"/>
    <property type="project" value="InterPro"/>
</dbReference>
<dbReference type="OrthoDB" id="9182871at2"/>
<accession>A0A4P6JLH2</accession>
<gene>
    <name evidence="1" type="ORF">EPA93_07410</name>
</gene>
<dbReference type="SUPFAM" id="SSF54427">
    <property type="entry name" value="NTF2-like"/>
    <property type="match status" value="1"/>
</dbReference>
<reference evidence="1 2" key="1">
    <citation type="submission" date="2019-01" db="EMBL/GenBank/DDBJ databases">
        <title>Ktedonosporobacter rubrisoli SCAWS-G2.</title>
        <authorList>
            <person name="Huang Y."/>
            <person name="Yan B."/>
        </authorList>
    </citation>
    <scope>NUCLEOTIDE SEQUENCE [LARGE SCALE GENOMIC DNA]</scope>
    <source>
        <strain evidence="1 2">SCAWS-G2</strain>
    </source>
</reference>
<dbReference type="AlphaFoldDB" id="A0A4P6JLH2"/>
<dbReference type="InterPro" id="IPR009959">
    <property type="entry name" value="Cyclase_SnoaL-like"/>
</dbReference>
<evidence type="ECO:0000313" key="2">
    <source>
        <dbReference type="Proteomes" id="UP000290365"/>
    </source>
</evidence>
<protein>
    <submittedName>
        <fullName evidence="1">DUF4440 domain-containing protein</fullName>
    </submittedName>
</protein>
<name>A0A4P6JLH2_KTERU</name>
<dbReference type="KEGG" id="kbs:EPA93_07410"/>
<dbReference type="Proteomes" id="UP000290365">
    <property type="component" value="Chromosome"/>
</dbReference>
<keyword evidence="2" id="KW-1185">Reference proteome</keyword>
<evidence type="ECO:0000313" key="1">
    <source>
        <dbReference type="EMBL" id="QBD75842.1"/>
    </source>
</evidence>
<dbReference type="RefSeq" id="WP_129886439.1">
    <property type="nucleotide sequence ID" value="NZ_CP035758.1"/>
</dbReference>
<dbReference type="InterPro" id="IPR032710">
    <property type="entry name" value="NTF2-like_dom_sf"/>
</dbReference>
<sequence>MTATEVRALAYRVYEAINAKDVATLEQLFAPNVIRHAARETGIESVKKAVHQAFAAFPEQRFVVEEVLADGDKAALRVTIHGIPTAPGEPLPIIMEIFRLENGRVAEVWEPVRYARLPRQRHLYATARASQA</sequence>
<dbReference type="EMBL" id="CP035758">
    <property type="protein sequence ID" value="QBD75842.1"/>
    <property type="molecule type" value="Genomic_DNA"/>
</dbReference>
<dbReference type="Pfam" id="PF07366">
    <property type="entry name" value="SnoaL"/>
    <property type="match status" value="1"/>
</dbReference>
<proteinExistence type="predicted"/>
<organism evidence="1 2">
    <name type="scientific">Ktedonosporobacter rubrisoli</name>
    <dbReference type="NCBI Taxonomy" id="2509675"/>
    <lineage>
        <taxon>Bacteria</taxon>
        <taxon>Bacillati</taxon>
        <taxon>Chloroflexota</taxon>
        <taxon>Ktedonobacteria</taxon>
        <taxon>Ktedonobacterales</taxon>
        <taxon>Ktedonosporobacteraceae</taxon>
        <taxon>Ktedonosporobacter</taxon>
    </lineage>
</organism>